<feature type="domain" description="Peptidase S1" evidence="7">
    <location>
        <begin position="1"/>
        <end position="159"/>
    </location>
</feature>
<dbReference type="Gene3D" id="2.40.10.10">
    <property type="entry name" value="Trypsin-like serine proteases"/>
    <property type="match status" value="1"/>
</dbReference>
<dbReference type="EMBL" id="KE524972">
    <property type="protein sequence ID" value="KFB38744.1"/>
    <property type="molecule type" value="Genomic_DNA"/>
</dbReference>
<reference evidence="9" key="2">
    <citation type="submission" date="2020-05" db="UniProtKB">
        <authorList>
            <consortium name="EnsemblMetazoa"/>
        </authorList>
    </citation>
    <scope>IDENTIFICATION</scope>
</reference>
<dbReference type="EnsemblMetazoa" id="ASIC006143-RA">
    <property type="protein sequence ID" value="ASIC006143-PA"/>
    <property type="gene ID" value="ASIC006143"/>
</dbReference>
<keyword evidence="4" id="KW-1015">Disulfide bond</keyword>
<keyword evidence="10" id="KW-1185">Reference proteome</keyword>
<dbReference type="Pfam" id="PF00089">
    <property type="entry name" value="Trypsin"/>
    <property type="match status" value="1"/>
</dbReference>
<dbReference type="PANTHER" id="PTHR24260">
    <property type="match status" value="1"/>
</dbReference>
<gene>
    <name evidence="8" type="ORF">ZHAS_00006143</name>
</gene>
<dbReference type="STRING" id="74873.A0A084VLA0"/>
<keyword evidence="2" id="KW-0964">Secreted</keyword>
<evidence type="ECO:0000256" key="6">
    <source>
        <dbReference type="ARBA" id="ARBA00024195"/>
    </source>
</evidence>
<evidence type="ECO:0000256" key="5">
    <source>
        <dbReference type="ARBA" id="ARBA00023180"/>
    </source>
</evidence>
<dbReference type="EMBL" id="ATLV01014432">
    <property type="status" value="NOT_ANNOTATED_CDS"/>
    <property type="molecule type" value="Genomic_DNA"/>
</dbReference>
<dbReference type="GO" id="GO:0005576">
    <property type="term" value="C:extracellular region"/>
    <property type="evidence" value="ECO:0007669"/>
    <property type="project" value="UniProtKB-SubCell"/>
</dbReference>
<sequence>MPNVSNDIAIVQLSSDIDITASVRPVSFGSFNDDLHQIVGKNGTVIGFGLEENDRISGPLREATITVVDFMDCLLYDRDAYASVLTRNMFCAVGKNNTSACNGDSGGGMFFNVDGTWHLRGIVSFMPGRKHIPLLCDSSKPTVFTDVSKYREWVLRYKNTAKWLKELKPCQDGVVAEDAVCNAATRHGNVQIMTEQT</sequence>
<keyword evidence="5" id="KW-0325">Glycoprotein</keyword>
<dbReference type="VEuPathDB" id="VectorBase:ASIS002289"/>
<comment type="similarity">
    <text evidence="6">Belongs to the peptidase S1 family. CLIP subfamily.</text>
</comment>
<dbReference type="SMART" id="SM00020">
    <property type="entry name" value="Tryp_SPc"/>
    <property type="match status" value="1"/>
</dbReference>
<accession>A0A084VLA0</accession>
<dbReference type="OMA" id="THINDIA"/>
<dbReference type="AlphaFoldDB" id="A0A084VLA0"/>
<comment type="subcellular location">
    <subcellularLocation>
        <location evidence="1">Secreted</location>
    </subcellularLocation>
</comment>
<evidence type="ECO:0000313" key="9">
    <source>
        <dbReference type="EnsemblMetazoa" id="ASIC006143-PA"/>
    </source>
</evidence>
<dbReference type="InterPro" id="IPR001254">
    <property type="entry name" value="Trypsin_dom"/>
</dbReference>
<keyword evidence="3" id="KW-0732">Signal</keyword>
<evidence type="ECO:0000256" key="2">
    <source>
        <dbReference type="ARBA" id="ARBA00022525"/>
    </source>
</evidence>
<dbReference type="PROSITE" id="PS50240">
    <property type="entry name" value="TRYPSIN_DOM"/>
    <property type="match status" value="1"/>
</dbReference>
<dbReference type="InterPro" id="IPR051333">
    <property type="entry name" value="CLIP_Serine_Protease"/>
</dbReference>
<evidence type="ECO:0000256" key="3">
    <source>
        <dbReference type="ARBA" id="ARBA00022729"/>
    </source>
</evidence>
<dbReference type="GO" id="GO:0004252">
    <property type="term" value="F:serine-type endopeptidase activity"/>
    <property type="evidence" value="ECO:0007669"/>
    <property type="project" value="InterPro"/>
</dbReference>
<evidence type="ECO:0000313" key="8">
    <source>
        <dbReference type="EMBL" id="KFB38744.1"/>
    </source>
</evidence>
<dbReference type="InterPro" id="IPR043504">
    <property type="entry name" value="Peptidase_S1_PA_chymotrypsin"/>
</dbReference>
<dbReference type="FunFam" id="2.40.10.10:FF:000054">
    <property type="entry name" value="Complement C1r subcomponent"/>
    <property type="match status" value="1"/>
</dbReference>
<dbReference type="GO" id="GO:0006508">
    <property type="term" value="P:proteolysis"/>
    <property type="evidence" value="ECO:0007669"/>
    <property type="project" value="InterPro"/>
</dbReference>
<dbReference type="VEuPathDB" id="VectorBase:ASIC006143"/>
<name>A0A084VLA0_ANOSI</name>
<dbReference type="OrthoDB" id="6147874at2759"/>
<evidence type="ECO:0000313" key="10">
    <source>
        <dbReference type="Proteomes" id="UP000030765"/>
    </source>
</evidence>
<reference evidence="8 10" key="1">
    <citation type="journal article" date="2014" name="BMC Genomics">
        <title>Genome sequence of Anopheles sinensis provides insight into genetics basis of mosquito competence for malaria parasites.</title>
        <authorList>
            <person name="Zhou D."/>
            <person name="Zhang D."/>
            <person name="Ding G."/>
            <person name="Shi L."/>
            <person name="Hou Q."/>
            <person name="Ye Y."/>
            <person name="Xu Y."/>
            <person name="Zhou H."/>
            <person name="Xiong C."/>
            <person name="Li S."/>
            <person name="Yu J."/>
            <person name="Hong S."/>
            <person name="Yu X."/>
            <person name="Zou P."/>
            <person name="Chen C."/>
            <person name="Chang X."/>
            <person name="Wang W."/>
            <person name="Lv Y."/>
            <person name="Sun Y."/>
            <person name="Ma L."/>
            <person name="Shen B."/>
            <person name="Zhu C."/>
        </authorList>
    </citation>
    <scope>NUCLEOTIDE SEQUENCE [LARGE SCALE GENOMIC DNA]</scope>
</reference>
<evidence type="ECO:0000259" key="7">
    <source>
        <dbReference type="PROSITE" id="PS50240"/>
    </source>
</evidence>
<evidence type="ECO:0000256" key="4">
    <source>
        <dbReference type="ARBA" id="ARBA00023157"/>
    </source>
</evidence>
<dbReference type="SUPFAM" id="SSF50494">
    <property type="entry name" value="Trypsin-like serine proteases"/>
    <property type="match status" value="1"/>
</dbReference>
<proteinExistence type="inferred from homology"/>
<evidence type="ECO:0000256" key="1">
    <source>
        <dbReference type="ARBA" id="ARBA00004613"/>
    </source>
</evidence>
<dbReference type="Proteomes" id="UP000030765">
    <property type="component" value="Unassembled WGS sequence"/>
</dbReference>
<dbReference type="PANTHER" id="PTHR24260:SF136">
    <property type="entry name" value="GH08193P-RELATED"/>
    <property type="match status" value="1"/>
</dbReference>
<organism evidence="8">
    <name type="scientific">Anopheles sinensis</name>
    <name type="common">Mosquito</name>
    <dbReference type="NCBI Taxonomy" id="74873"/>
    <lineage>
        <taxon>Eukaryota</taxon>
        <taxon>Metazoa</taxon>
        <taxon>Ecdysozoa</taxon>
        <taxon>Arthropoda</taxon>
        <taxon>Hexapoda</taxon>
        <taxon>Insecta</taxon>
        <taxon>Pterygota</taxon>
        <taxon>Neoptera</taxon>
        <taxon>Endopterygota</taxon>
        <taxon>Diptera</taxon>
        <taxon>Nematocera</taxon>
        <taxon>Culicoidea</taxon>
        <taxon>Culicidae</taxon>
        <taxon>Anophelinae</taxon>
        <taxon>Anopheles</taxon>
    </lineage>
</organism>
<protein>
    <submittedName>
        <fullName evidence="9">Peptidase S1 domain-containing protein</fullName>
    </submittedName>
</protein>
<dbReference type="InterPro" id="IPR009003">
    <property type="entry name" value="Peptidase_S1_PA"/>
</dbReference>